<feature type="compositionally biased region" description="Low complexity" evidence="1">
    <location>
        <begin position="278"/>
        <end position="300"/>
    </location>
</feature>
<feature type="compositionally biased region" description="Pro residues" evidence="1">
    <location>
        <begin position="505"/>
        <end position="527"/>
    </location>
</feature>
<keyword evidence="3" id="KW-1185">Reference proteome</keyword>
<proteinExistence type="predicted"/>
<sequence>MLKTAYLPWGCQAITTNSMTMMTFTMTTQFIHSLCIFLSFFTFTSAHIEMSWPYPLRSKLNSKTPQSLMDYSMTAPLDASGSNFPCKGYQANTPLDSVASLSAGSQYNMTLDGSATHGGGSCQISLSYDNGATFRVIKSIIGGCPFTEKYDYTIPSFAPSGKVLLAWSWQNHEGNREFYMNCASVKITGSPSSRRRKRQSSSASSMNDLPNIWVANLPEVNKCTTSEGVDPVYPDPGPEVEYGAGLSKSSPPSPKNCEDSSPGPAYKNVEGSNGGSGSSSAASSANSGATSSAAPIASSSPNASGMIGLSSASAAPVATSTAPYSVVPVDGGPTATSNPGGVFVPETTSAASAATSDASTSTSNFRISHTTITMTISETTTVTTTHHPSTSSSQSSTAPLQITSTTLGSYSANRVASVSTEPGLYSSTSPTYPVVVKPLPTPTVASNLDCPIPAAFPLTLTSASDLYVPIPLSRAPIFTPTTPLPLTTPPLQAPLRPKRPHQPHPLHPSPPQLPHPPPRPRHTPPAPTATTQPTSPATPAPSSAPPQPPS</sequence>
<name>A0A6A6H5F0_VIRVR</name>
<dbReference type="EMBL" id="ML991808">
    <property type="protein sequence ID" value="KAF2233215.1"/>
    <property type="molecule type" value="Genomic_DNA"/>
</dbReference>
<dbReference type="PANTHER" id="PTHR36182">
    <property type="entry name" value="PROTEIN, PUTATIVE (AFU_ORTHOLOGUE AFUA_6G10930)-RELATED"/>
    <property type="match status" value="1"/>
</dbReference>
<feature type="region of interest" description="Disordered" evidence="1">
    <location>
        <begin position="477"/>
        <end position="550"/>
    </location>
</feature>
<evidence type="ECO:0000313" key="3">
    <source>
        <dbReference type="Proteomes" id="UP000800092"/>
    </source>
</evidence>
<organism evidence="2 3">
    <name type="scientific">Viridothelium virens</name>
    <name type="common">Speckled blister lichen</name>
    <name type="synonym">Trypethelium virens</name>
    <dbReference type="NCBI Taxonomy" id="1048519"/>
    <lineage>
        <taxon>Eukaryota</taxon>
        <taxon>Fungi</taxon>
        <taxon>Dikarya</taxon>
        <taxon>Ascomycota</taxon>
        <taxon>Pezizomycotina</taxon>
        <taxon>Dothideomycetes</taxon>
        <taxon>Dothideomycetes incertae sedis</taxon>
        <taxon>Trypetheliales</taxon>
        <taxon>Trypetheliaceae</taxon>
        <taxon>Viridothelium</taxon>
    </lineage>
</organism>
<keyword evidence="2" id="KW-0503">Monooxygenase</keyword>
<dbReference type="OrthoDB" id="2342176at2759"/>
<dbReference type="GO" id="GO:0004497">
    <property type="term" value="F:monooxygenase activity"/>
    <property type="evidence" value="ECO:0007669"/>
    <property type="project" value="UniProtKB-KW"/>
</dbReference>
<accession>A0A6A6H5F0</accession>
<dbReference type="Gene3D" id="2.70.50.70">
    <property type="match status" value="1"/>
</dbReference>
<dbReference type="PRINTS" id="PR01217">
    <property type="entry name" value="PRICHEXTENSN"/>
</dbReference>
<feature type="region of interest" description="Disordered" evidence="1">
    <location>
        <begin position="226"/>
        <end position="300"/>
    </location>
</feature>
<dbReference type="PANTHER" id="PTHR36182:SF1">
    <property type="entry name" value="PROTEIN, PUTATIVE (AFU_ORTHOLOGUE AFUA_6G10930)-RELATED"/>
    <property type="match status" value="1"/>
</dbReference>
<feature type="compositionally biased region" description="Pro residues" evidence="1">
    <location>
        <begin position="536"/>
        <end position="550"/>
    </location>
</feature>
<dbReference type="Proteomes" id="UP000800092">
    <property type="component" value="Unassembled WGS sequence"/>
</dbReference>
<feature type="compositionally biased region" description="Pro residues" evidence="1">
    <location>
        <begin position="482"/>
        <end position="492"/>
    </location>
</feature>
<reference evidence="2" key="1">
    <citation type="journal article" date="2020" name="Stud. Mycol.">
        <title>101 Dothideomycetes genomes: a test case for predicting lifestyles and emergence of pathogens.</title>
        <authorList>
            <person name="Haridas S."/>
            <person name="Albert R."/>
            <person name="Binder M."/>
            <person name="Bloem J."/>
            <person name="Labutti K."/>
            <person name="Salamov A."/>
            <person name="Andreopoulos B."/>
            <person name="Baker S."/>
            <person name="Barry K."/>
            <person name="Bills G."/>
            <person name="Bluhm B."/>
            <person name="Cannon C."/>
            <person name="Castanera R."/>
            <person name="Culley D."/>
            <person name="Daum C."/>
            <person name="Ezra D."/>
            <person name="Gonzalez J."/>
            <person name="Henrissat B."/>
            <person name="Kuo A."/>
            <person name="Liang C."/>
            <person name="Lipzen A."/>
            <person name="Lutzoni F."/>
            <person name="Magnuson J."/>
            <person name="Mondo S."/>
            <person name="Nolan M."/>
            <person name="Ohm R."/>
            <person name="Pangilinan J."/>
            <person name="Park H.-J."/>
            <person name="Ramirez L."/>
            <person name="Alfaro M."/>
            <person name="Sun H."/>
            <person name="Tritt A."/>
            <person name="Yoshinaga Y."/>
            <person name="Zwiers L.-H."/>
            <person name="Turgeon B."/>
            <person name="Goodwin S."/>
            <person name="Spatafora J."/>
            <person name="Crous P."/>
            <person name="Grigoriev I."/>
        </authorList>
    </citation>
    <scope>NUCLEOTIDE SEQUENCE</scope>
    <source>
        <strain evidence="2">Tuck. ex Michener</strain>
    </source>
</reference>
<evidence type="ECO:0000313" key="2">
    <source>
        <dbReference type="EMBL" id="KAF2233215.1"/>
    </source>
</evidence>
<dbReference type="AlphaFoldDB" id="A0A6A6H5F0"/>
<protein>
    <submittedName>
        <fullName evidence="2">Lytic polysaccharide monooxygenase</fullName>
    </submittedName>
</protein>
<keyword evidence="2" id="KW-0560">Oxidoreductase</keyword>
<feature type="region of interest" description="Disordered" evidence="1">
    <location>
        <begin position="188"/>
        <end position="207"/>
    </location>
</feature>
<evidence type="ECO:0000256" key="1">
    <source>
        <dbReference type="SAM" id="MobiDB-lite"/>
    </source>
</evidence>
<gene>
    <name evidence="2" type="ORF">EV356DRAFT_210582</name>
</gene>